<keyword evidence="2" id="KW-0472">Membrane</keyword>
<keyword evidence="2" id="KW-0812">Transmembrane</keyword>
<evidence type="ECO:0000256" key="1">
    <source>
        <dbReference type="SAM" id="MobiDB-lite"/>
    </source>
</evidence>
<feature type="transmembrane region" description="Helical" evidence="2">
    <location>
        <begin position="74"/>
        <end position="99"/>
    </location>
</feature>
<keyword evidence="4" id="KW-1185">Reference proteome</keyword>
<feature type="compositionally biased region" description="Basic and acidic residues" evidence="1">
    <location>
        <begin position="60"/>
        <end position="72"/>
    </location>
</feature>
<keyword evidence="2" id="KW-1133">Transmembrane helix</keyword>
<evidence type="ECO:0000256" key="2">
    <source>
        <dbReference type="SAM" id="Phobius"/>
    </source>
</evidence>
<evidence type="ECO:0008006" key="5">
    <source>
        <dbReference type="Google" id="ProtNLM"/>
    </source>
</evidence>
<dbReference type="RefSeq" id="WP_344594905.1">
    <property type="nucleotide sequence ID" value="NZ_BAAARW010000027.1"/>
</dbReference>
<dbReference type="PROSITE" id="PS51257">
    <property type="entry name" value="PROKAR_LIPOPROTEIN"/>
    <property type="match status" value="1"/>
</dbReference>
<sequence>MLKTPARDRATWTLLLGLALACCVMAMHGFQASNSPMASSGMPDVSAVHAPAGGAATERGTSHSDRPHDPEQHAGGEICLALLALSALAALLLLVLRVLRPGSLLPRTTTTRARPRGSGRSPPPLTFRSAVLRL</sequence>
<gene>
    <name evidence="3" type="ORF">GCM10010191_70300</name>
</gene>
<comment type="caution">
    <text evidence="3">The sequence shown here is derived from an EMBL/GenBank/DDBJ whole genome shotgun (WGS) entry which is preliminary data.</text>
</comment>
<dbReference type="Proteomes" id="UP001501231">
    <property type="component" value="Unassembled WGS sequence"/>
</dbReference>
<accession>A0ABP5X317</accession>
<reference evidence="4" key="1">
    <citation type="journal article" date="2019" name="Int. J. Syst. Evol. Microbiol.">
        <title>The Global Catalogue of Microorganisms (GCM) 10K type strain sequencing project: providing services to taxonomists for standard genome sequencing and annotation.</title>
        <authorList>
            <consortium name="The Broad Institute Genomics Platform"/>
            <consortium name="The Broad Institute Genome Sequencing Center for Infectious Disease"/>
            <person name="Wu L."/>
            <person name="Ma J."/>
        </authorList>
    </citation>
    <scope>NUCLEOTIDE SEQUENCE [LARGE SCALE GENOMIC DNA]</scope>
    <source>
        <strain evidence="4">JCM 3325</strain>
    </source>
</reference>
<name>A0ABP5X317_9ACTN</name>
<dbReference type="EMBL" id="BAAARW010000027">
    <property type="protein sequence ID" value="GAA2443673.1"/>
    <property type="molecule type" value="Genomic_DNA"/>
</dbReference>
<protein>
    <recommendedName>
        <fullName evidence="5">DUF2946 domain-containing protein</fullName>
    </recommendedName>
</protein>
<organism evidence="3 4">
    <name type="scientific">Actinomadura vinacea</name>
    <dbReference type="NCBI Taxonomy" id="115336"/>
    <lineage>
        <taxon>Bacteria</taxon>
        <taxon>Bacillati</taxon>
        <taxon>Actinomycetota</taxon>
        <taxon>Actinomycetes</taxon>
        <taxon>Streptosporangiales</taxon>
        <taxon>Thermomonosporaceae</taxon>
        <taxon>Actinomadura</taxon>
    </lineage>
</organism>
<evidence type="ECO:0000313" key="4">
    <source>
        <dbReference type="Proteomes" id="UP001501231"/>
    </source>
</evidence>
<proteinExistence type="predicted"/>
<feature type="region of interest" description="Disordered" evidence="1">
    <location>
        <begin position="35"/>
        <end position="72"/>
    </location>
</feature>
<evidence type="ECO:0000313" key="3">
    <source>
        <dbReference type="EMBL" id="GAA2443673.1"/>
    </source>
</evidence>